<name>A0ABN8Z9G1_RANTA</name>
<organism evidence="1 2">
    <name type="scientific">Rangifer tarandus platyrhynchus</name>
    <name type="common">Svalbard reindeer</name>
    <dbReference type="NCBI Taxonomy" id="3082113"/>
    <lineage>
        <taxon>Eukaryota</taxon>
        <taxon>Metazoa</taxon>
        <taxon>Chordata</taxon>
        <taxon>Craniata</taxon>
        <taxon>Vertebrata</taxon>
        <taxon>Euteleostomi</taxon>
        <taxon>Mammalia</taxon>
        <taxon>Eutheria</taxon>
        <taxon>Laurasiatheria</taxon>
        <taxon>Artiodactyla</taxon>
        <taxon>Ruminantia</taxon>
        <taxon>Pecora</taxon>
        <taxon>Cervidae</taxon>
        <taxon>Odocoileinae</taxon>
        <taxon>Rangifer</taxon>
    </lineage>
</organism>
<reference evidence="1" key="1">
    <citation type="submission" date="2023-04" db="EMBL/GenBank/DDBJ databases">
        <authorList>
            <consortium name="ELIXIR-Norway"/>
        </authorList>
    </citation>
    <scope>NUCLEOTIDE SEQUENCE [LARGE SCALE GENOMIC DNA]</scope>
</reference>
<gene>
    <name evidence="1" type="ORF">MRATA1EN1_LOCUS19120</name>
</gene>
<accession>A0ABN8Z9G1</accession>
<proteinExistence type="predicted"/>
<keyword evidence="2" id="KW-1185">Reference proteome</keyword>
<sequence length="116" mass="13390">MDLIKSRSLNIFNPKSLDTAALFSFCLYTIHYLQLIKLKKPKNKFETKINKIPCLVKKKREKEKDVLLPAWKESDISVVNCQQSKELGNLWELSSTWPTASRKMTSVLQLQGDESC</sequence>
<dbReference type="EMBL" id="OX459939">
    <property type="protein sequence ID" value="CAI9170158.1"/>
    <property type="molecule type" value="Genomic_DNA"/>
</dbReference>
<dbReference type="Proteomes" id="UP001176941">
    <property type="component" value="Chromosome 3"/>
</dbReference>
<evidence type="ECO:0000313" key="2">
    <source>
        <dbReference type="Proteomes" id="UP001176941"/>
    </source>
</evidence>
<protein>
    <submittedName>
        <fullName evidence="1">Uncharacterized protein</fullName>
    </submittedName>
</protein>
<evidence type="ECO:0000313" key="1">
    <source>
        <dbReference type="EMBL" id="CAI9170158.1"/>
    </source>
</evidence>